<dbReference type="PROSITE" id="PS50932">
    <property type="entry name" value="HTH_LACI_2"/>
    <property type="match status" value="1"/>
</dbReference>
<dbReference type="EMBL" id="RXMA01000007">
    <property type="protein sequence ID" value="RTR20991.1"/>
    <property type="molecule type" value="Genomic_DNA"/>
</dbReference>
<keyword evidence="2" id="KW-0805">Transcription regulation</keyword>
<reference evidence="6 7" key="1">
    <citation type="submission" date="2018-12" db="EMBL/GenBank/DDBJ databases">
        <authorList>
            <person name="Yang Y."/>
        </authorList>
    </citation>
    <scope>NUCLEOTIDE SEQUENCE [LARGE SCALE GENOMIC DNA]</scope>
    <source>
        <strain evidence="6 7">L-25-5w-1</strain>
    </source>
</reference>
<dbReference type="Proteomes" id="UP000277007">
    <property type="component" value="Unassembled WGS sequence"/>
</dbReference>
<keyword evidence="7" id="KW-1185">Reference proteome</keyword>
<evidence type="ECO:0000313" key="7">
    <source>
        <dbReference type="Proteomes" id="UP000277007"/>
    </source>
</evidence>
<dbReference type="Gene3D" id="1.10.260.40">
    <property type="entry name" value="lambda repressor-like DNA-binding domains"/>
    <property type="match status" value="1"/>
</dbReference>
<evidence type="ECO:0000256" key="4">
    <source>
        <dbReference type="ARBA" id="ARBA00023163"/>
    </source>
</evidence>
<keyword evidence="4" id="KW-0804">Transcription</keyword>
<keyword evidence="1" id="KW-0678">Repressor</keyword>
<organism evidence="6 7">
    <name type="scientific">Azospirillum griseum</name>
    <dbReference type="NCBI Taxonomy" id="2496639"/>
    <lineage>
        <taxon>Bacteria</taxon>
        <taxon>Pseudomonadati</taxon>
        <taxon>Pseudomonadota</taxon>
        <taxon>Alphaproteobacteria</taxon>
        <taxon>Rhodospirillales</taxon>
        <taxon>Azospirillaceae</taxon>
        <taxon>Azospirillum</taxon>
    </lineage>
</organism>
<accession>A0A431VJU7</accession>
<gene>
    <name evidence="6" type="ORF">EJ903_09580</name>
</gene>
<dbReference type="Pfam" id="PF13377">
    <property type="entry name" value="Peripla_BP_3"/>
    <property type="match status" value="1"/>
</dbReference>
<evidence type="ECO:0000256" key="1">
    <source>
        <dbReference type="ARBA" id="ARBA00022491"/>
    </source>
</evidence>
<dbReference type="GO" id="GO:0000976">
    <property type="term" value="F:transcription cis-regulatory region binding"/>
    <property type="evidence" value="ECO:0007669"/>
    <property type="project" value="TreeGrafter"/>
</dbReference>
<comment type="caution">
    <text evidence="6">The sequence shown here is derived from an EMBL/GenBank/DDBJ whole genome shotgun (WGS) entry which is preliminary data.</text>
</comment>
<keyword evidence="3 6" id="KW-0238">DNA-binding</keyword>
<dbReference type="PANTHER" id="PTHR30146">
    <property type="entry name" value="LACI-RELATED TRANSCRIPTIONAL REPRESSOR"/>
    <property type="match status" value="1"/>
</dbReference>
<protein>
    <submittedName>
        <fullName evidence="6">LacI family DNA-binding transcriptional regulator</fullName>
    </submittedName>
</protein>
<dbReference type="OrthoDB" id="128688at2"/>
<dbReference type="SMART" id="SM00354">
    <property type="entry name" value="HTH_LACI"/>
    <property type="match status" value="1"/>
</dbReference>
<dbReference type="InterPro" id="IPR028082">
    <property type="entry name" value="Peripla_BP_I"/>
</dbReference>
<evidence type="ECO:0000313" key="6">
    <source>
        <dbReference type="EMBL" id="RTR20991.1"/>
    </source>
</evidence>
<name>A0A431VJU7_9PROT</name>
<dbReference type="PANTHER" id="PTHR30146:SF148">
    <property type="entry name" value="HTH-TYPE TRANSCRIPTIONAL REPRESSOR PURR-RELATED"/>
    <property type="match status" value="1"/>
</dbReference>
<dbReference type="SUPFAM" id="SSF53822">
    <property type="entry name" value="Periplasmic binding protein-like I"/>
    <property type="match status" value="1"/>
</dbReference>
<dbReference type="GO" id="GO:0003700">
    <property type="term" value="F:DNA-binding transcription factor activity"/>
    <property type="evidence" value="ECO:0007669"/>
    <property type="project" value="TreeGrafter"/>
</dbReference>
<dbReference type="SUPFAM" id="SSF47413">
    <property type="entry name" value="lambda repressor-like DNA-binding domains"/>
    <property type="match status" value="1"/>
</dbReference>
<dbReference type="InterPro" id="IPR010982">
    <property type="entry name" value="Lambda_DNA-bd_dom_sf"/>
</dbReference>
<feature type="domain" description="HTH lacI-type" evidence="5">
    <location>
        <begin position="6"/>
        <end position="61"/>
    </location>
</feature>
<dbReference type="Pfam" id="PF00356">
    <property type="entry name" value="LacI"/>
    <property type="match status" value="1"/>
</dbReference>
<dbReference type="Gene3D" id="3.40.50.2300">
    <property type="match status" value="2"/>
</dbReference>
<evidence type="ECO:0000259" key="5">
    <source>
        <dbReference type="PROSITE" id="PS50932"/>
    </source>
</evidence>
<dbReference type="CDD" id="cd06288">
    <property type="entry name" value="PBP1_sucrose_transcription_regulator"/>
    <property type="match status" value="1"/>
</dbReference>
<dbReference type="CDD" id="cd01392">
    <property type="entry name" value="HTH_LacI"/>
    <property type="match status" value="1"/>
</dbReference>
<dbReference type="InterPro" id="IPR000843">
    <property type="entry name" value="HTH_LacI"/>
</dbReference>
<evidence type="ECO:0000256" key="3">
    <source>
        <dbReference type="ARBA" id="ARBA00023125"/>
    </source>
</evidence>
<proteinExistence type="predicted"/>
<dbReference type="AlphaFoldDB" id="A0A431VJU7"/>
<evidence type="ECO:0000256" key="2">
    <source>
        <dbReference type="ARBA" id="ARBA00023015"/>
    </source>
</evidence>
<dbReference type="InterPro" id="IPR046335">
    <property type="entry name" value="LacI/GalR-like_sensor"/>
</dbReference>
<sequence>MMARRPTIRSVAEEAGVSPTTVSLVLNNNASAIPEATKERVVQAVRKLGYRPNPSARALSSSQTHTIGFITDVIASSGYAGRSIAGAQELSWANDKVLLIVNTGGDAAITRAAVDMLCDRQVDGVIYAAMSMCGVDLPEALLQIPTILVNAYDRQSRFPAILADEELGGYTATRTLIDAGHRRIGMLYGVPEVDAGRERLIGHRRALDEAGIAFDPALVRADCWFPEGGYRSTKALMTLDEPPTALFCVNDWVAMGCYEAVKELGLSIPGDLAIIGYDNHELAGLLRPGLTTMQLPHYDLGRKAVECLLAPAGSVAPNAVIRLPCPLIRRQSV</sequence>